<reference evidence="3 4" key="1">
    <citation type="submission" date="2018-08" db="EMBL/GenBank/DDBJ databases">
        <title>Genome sequence of Marinobacter flavimaris KCTC 12185.</title>
        <authorList>
            <person name="Chun J."/>
            <person name="Kim B.-Y."/>
            <person name="Choi S.-B."/>
            <person name="Kwak M.-J."/>
        </authorList>
    </citation>
    <scope>NUCLEOTIDE SEQUENCE [LARGE SCALE GENOMIC DNA]</scope>
    <source>
        <strain evidence="3 4">KCTC 12185</strain>
    </source>
</reference>
<dbReference type="Proteomes" id="UP000256431">
    <property type="component" value="Unassembled WGS sequence"/>
</dbReference>
<sequence>MRTVAVALLGLSAIPAVVAEENQGHSLYDKEWKTPIDGPAQWFTGEVTVDPVFPSNDVARYSGAYVTFSAGARTIWHEHPAGQHIVVTEGTALVGTRDGSVTTFHEGEAVWCPPDMDHWHAATPESPMTHFVVTAFKGDENVVWKEKVTDETYQNALEKSE</sequence>
<feature type="domain" description="Cupin type-2" evidence="2">
    <location>
        <begin position="65"/>
        <end position="133"/>
    </location>
</feature>
<proteinExistence type="predicted"/>
<dbReference type="EMBL" id="QRDH01000013">
    <property type="protein sequence ID" value="RDU39297.1"/>
    <property type="molecule type" value="Genomic_DNA"/>
</dbReference>
<evidence type="ECO:0000313" key="3">
    <source>
        <dbReference type="EMBL" id="RDU39297.1"/>
    </source>
</evidence>
<dbReference type="InterPro" id="IPR013096">
    <property type="entry name" value="Cupin_2"/>
</dbReference>
<dbReference type="InterPro" id="IPR011051">
    <property type="entry name" value="RmlC_Cupin_sf"/>
</dbReference>
<organism evidence="3 4">
    <name type="scientific">Marinobacter flavimaris</name>
    <dbReference type="NCBI Taxonomy" id="262076"/>
    <lineage>
        <taxon>Bacteria</taxon>
        <taxon>Pseudomonadati</taxon>
        <taxon>Pseudomonadota</taxon>
        <taxon>Gammaproteobacteria</taxon>
        <taxon>Pseudomonadales</taxon>
        <taxon>Marinobacteraceae</taxon>
        <taxon>Marinobacter</taxon>
    </lineage>
</organism>
<dbReference type="AlphaFoldDB" id="A0A3D8GXW2"/>
<protein>
    <submittedName>
        <fullName evidence="3">Cupin domain-containing protein</fullName>
    </submittedName>
</protein>
<dbReference type="InterPro" id="IPR047263">
    <property type="entry name" value="HNL-like_cupin"/>
</dbReference>
<name>A0A3D8GXW2_9GAMM</name>
<keyword evidence="4" id="KW-1185">Reference proteome</keyword>
<dbReference type="PANTHER" id="PTHR43698:SF1">
    <property type="entry name" value="BLL4564 PROTEIN"/>
    <property type="match status" value="1"/>
</dbReference>
<dbReference type="InterPro" id="IPR014710">
    <property type="entry name" value="RmlC-like_jellyroll"/>
</dbReference>
<comment type="caution">
    <text evidence="3">The sequence shown here is derived from an EMBL/GenBank/DDBJ whole genome shotgun (WGS) entry which is preliminary data.</text>
</comment>
<dbReference type="Pfam" id="PF07883">
    <property type="entry name" value="Cupin_2"/>
    <property type="match status" value="1"/>
</dbReference>
<feature type="chain" id="PRO_5017733118" evidence="1">
    <location>
        <begin position="20"/>
        <end position="161"/>
    </location>
</feature>
<evidence type="ECO:0000259" key="2">
    <source>
        <dbReference type="Pfam" id="PF07883"/>
    </source>
</evidence>
<dbReference type="SUPFAM" id="SSF51182">
    <property type="entry name" value="RmlC-like cupins"/>
    <property type="match status" value="1"/>
</dbReference>
<accession>A0A3D8GXW2</accession>
<dbReference type="PANTHER" id="PTHR43698">
    <property type="entry name" value="RIBD C-TERMINAL DOMAIN CONTAINING PROTEIN"/>
    <property type="match status" value="1"/>
</dbReference>
<evidence type="ECO:0000313" key="4">
    <source>
        <dbReference type="Proteomes" id="UP000256431"/>
    </source>
</evidence>
<dbReference type="CDD" id="cd02233">
    <property type="entry name" value="cupin_HNL-like"/>
    <property type="match status" value="1"/>
</dbReference>
<keyword evidence="1" id="KW-0732">Signal</keyword>
<dbReference type="Gene3D" id="2.60.120.10">
    <property type="entry name" value="Jelly Rolls"/>
    <property type="match status" value="1"/>
</dbReference>
<evidence type="ECO:0000256" key="1">
    <source>
        <dbReference type="SAM" id="SignalP"/>
    </source>
</evidence>
<feature type="signal peptide" evidence="1">
    <location>
        <begin position="1"/>
        <end position="19"/>
    </location>
</feature>
<gene>
    <name evidence="3" type="ORF">DXI23_19130</name>
</gene>